<dbReference type="InterPro" id="IPR002859">
    <property type="entry name" value="PKD/REJ-like"/>
</dbReference>
<dbReference type="CDD" id="cd00146">
    <property type="entry name" value="PKD"/>
    <property type="match status" value="1"/>
</dbReference>
<feature type="non-terminal residue" evidence="9">
    <location>
        <position position="1"/>
    </location>
</feature>
<feature type="domain" description="PKD" evidence="7">
    <location>
        <begin position="1046"/>
        <end position="1107"/>
    </location>
</feature>
<reference evidence="9 10" key="1">
    <citation type="journal article" date="2007" name="Science">
        <title>Sea anemone genome reveals ancestral eumetazoan gene repertoire and genomic organization.</title>
        <authorList>
            <person name="Putnam N.H."/>
            <person name="Srivastava M."/>
            <person name="Hellsten U."/>
            <person name="Dirks B."/>
            <person name="Chapman J."/>
            <person name="Salamov A."/>
            <person name="Terry A."/>
            <person name="Shapiro H."/>
            <person name="Lindquist E."/>
            <person name="Kapitonov V.V."/>
            <person name="Jurka J."/>
            <person name="Genikhovich G."/>
            <person name="Grigoriev I.V."/>
            <person name="Lucas S.M."/>
            <person name="Steele R.E."/>
            <person name="Finnerty J.R."/>
            <person name="Technau U."/>
            <person name="Martindale M.Q."/>
            <person name="Rokhsar D.S."/>
        </authorList>
    </citation>
    <scope>NUCLEOTIDE SEQUENCE [LARGE SCALE GENOMIC DNA]</scope>
    <source>
        <strain evidence="10">CH2 X CH6</strain>
    </source>
</reference>
<name>A7T319_NEMVE</name>
<evidence type="ECO:0000256" key="1">
    <source>
        <dbReference type="ARBA" id="ARBA00004141"/>
    </source>
</evidence>
<protein>
    <submittedName>
        <fullName evidence="9">Uncharacterized protein</fullName>
    </submittedName>
</protein>
<evidence type="ECO:0000256" key="4">
    <source>
        <dbReference type="ARBA" id="ARBA00022737"/>
    </source>
</evidence>
<dbReference type="GO" id="GO:0005886">
    <property type="term" value="C:plasma membrane"/>
    <property type="evidence" value="ECO:0000318"/>
    <property type="project" value="GO_Central"/>
</dbReference>
<feature type="domain" description="REJ" evidence="8">
    <location>
        <begin position="1425"/>
        <end position="1704"/>
    </location>
</feature>
<keyword evidence="4" id="KW-0677">Repeat</keyword>
<gene>
    <name evidence="9" type="ORF">NEMVEDRAFT_v1g221615</name>
</gene>
<dbReference type="PROSITE" id="PS51111">
    <property type="entry name" value="REJ"/>
    <property type="match status" value="1"/>
</dbReference>
<dbReference type="eggNOG" id="KOG3599">
    <property type="taxonomic scope" value="Eukaryota"/>
</dbReference>
<proteinExistence type="inferred from homology"/>
<evidence type="ECO:0000256" key="3">
    <source>
        <dbReference type="ARBA" id="ARBA00022692"/>
    </source>
</evidence>
<dbReference type="PANTHER" id="PTHR46730:SF1">
    <property type="entry name" value="PLAT DOMAIN-CONTAINING PROTEIN"/>
    <property type="match status" value="1"/>
</dbReference>
<evidence type="ECO:0000256" key="6">
    <source>
        <dbReference type="ARBA" id="ARBA00023136"/>
    </source>
</evidence>
<dbReference type="InterPro" id="IPR035986">
    <property type="entry name" value="PKD_dom_sf"/>
</dbReference>
<keyword evidence="10" id="KW-1185">Reference proteome</keyword>
<dbReference type="PANTHER" id="PTHR46730">
    <property type="entry name" value="POLYCYSTIN-1"/>
    <property type="match status" value="1"/>
</dbReference>
<evidence type="ECO:0000256" key="5">
    <source>
        <dbReference type="ARBA" id="ARBA00022989"/>
    </source>
</evidence>
<sequence>MWDSTESNEFSSPSEKVNFLINEKLVASTKVELSDTDPDFFLLGCYDASANEGNVIPQNSTNERECMRACANAKQPLTLMFNGSECTCGNWDIWTKINNSLCSQTITNSKKIYKVYNFTTFVETLMSVKFLLALPSNETLFSFNFGDGSKNTTWVGTPVAEHVFVETGTFKVCVQSKTNESIASHCREIVAIETIVSAVTCSPAQAVKKTVKCNININQGSDIKASLHMTSLYESMWNHSISFPVSDAKKVVVGQISASCYPSPTNSSMRMTTYVMPLRFSVPTHLQAWQIVATKNCRAKLQIFRPTYDFCRSNCTRSKQCFPLSRDSAKGSPYDSVCLYSTHCHRNTSMACSKGWQTYKRVFARDVAVSIGSNIISVKNGLVQPFVIKHGDVVAWSTDKSDCLEVNISTEASDKVLVFPGGDLTALDLNANHTETSASFSIRLIGEELRKIFLTFRHIIVDQLLLKMELMNQITANSALPIPIAIQAPATTLSYFHFNEFEPYQESKILMVSVSNGTNLTCVWTLPNKEVVITPYNDSASDGILTSLNVTFDIKGSFLVKVRVFNLVSQRLLKHEVTVRTRVTGVQAFLCHATFAYLHAVTCYNTSFVKGEHMDYYWNFANPRNIVSTKERIAEHTYNKTGNSTVMLYAGNRATFEMVNISTKVIPNPLKIFVAPFIEANKPQVVRCQAVWPGGSPSAFFNQSDAHGKGTNVENDPGVTIDLGTGRTVRFESGRNYTMQSYARKLQPGYTIRCNATNHPELNYAIVTKAIAAVKDVTLQSNCEREVTLDSSCSFEGQYKEGDLVSCNWLINDSKNATRYSDCSVRHEFKYNGTVYIMVNISNPVSWMSENITINVTKDSQTVAQSSTTLPAPTPTFTSSTIFSTTASINFSSSLRQTSLPTLVFSSTGSSHSALLSSNSNSATPTTSVLPSSTVNLPHVKNFTLRCPFVAHVGENVTLDILPRPADSTSIKWVIEGSMNITSTVPLIHVFKTAAMKLVEVNITQFGRTSNLDCLVAAQFRILGKITKAELLQERTVRVRFELTYGTNVSYTIVFGDEKGFTSGFLPQAADVMTSYQYPSRGQYVISLNLTNLVGPNVTLSKPLTVEDAPCAIHEVTLLGTTTGITHAPIVPPQLEYLVSSKINASCSSANKVDYRWSFFHVEGNSTMKSMELPKDLQGSKELTLPRYFMTSGLYKIDLEVVASPLGISASGSGFLKVRVPGLEAKIDCGSFRKMSRREEVHINAGESYDPGSPSSRTASFDFEWSCKYDNVTDCSITNVTMKKAILVIPKDSLKAGNYTFVVKVSQGSRAATAQQKIEIVEEELPDFCLRCVNNCDSKTRHAAPLIFASSICNVANVTCVWSLRHGSPVHHVTRRAVQENLVSGEFVVDKTSLNPDTDYNIVLVVTGNETTTFAMYGIKTDNLPSGGTCDVLPSVGKVIETSFQITCTRWADEDSPLWYEFFFDHAQSGPMLLSYGWQEQSSLLYLPPGDPANDFKLDLHVEITDVLGSKRIVGLTVKVLGFTAEDGPVSTLLKGFVQGPSSKLGKILARGDAQQGVQLMTTVGTVLNADAASSSGTGTGKEDRLQVRDTLTRELAGACCSSFVGLRQVLGGLGSSTRVTTELSANSQLYGSKGYETMATTLATKYKERPIEDEAQGIMEGLSDVLESAGNMVSGLNEKMRSSEVVDWLDDSNAARNTEALQK</sequence>
<dbReference type="GO" id="GO:0098655">
    <property type="term" value="P:monoatomic cation transmembrane transport"/>
    <property type="evidence" value="ECO:0007669"/>
    <property type="project" value="GOC"/>
</dbReference>
<dbReference type="STRING" id="45351.A7T319"/>
<organism evidence="9 10">
    <name type="scientific">Nematostella vectensis</name>
    <name type="common">Starlet sea anemone</name>
    <dbReference type="NCBI Taxonomy" id="45351"/>
    <lineage>
        <taxon>Eukaryota</taxon>
        <taxon>Metazoa</taxon>
        <taxon>Cnidaria</taxon>
        <taxon>Anthozoa</taxon>
        <taxon>Hexacorallia</taxon>
        <taxon>Actiniaria</taxon>
        <taxon>Edwardsiidae</taxon>
        <taxon>Nematostella</taxon>
    </lineage>
</organism>
<keyword evidence="3" id="KW-0812">Transmembrane</keyword>
<keyword evidence="6" id="KW-0472">Membrane</keyword>
<feature type="domain" description="PKD" evidence="7">
    <location>
        <begin position="611"/>
        <end position="654"/>
    </location>
</feature>
<dbReference type="InParanoid" id="A7T319"/>
<evidence type="ECO:0000313" key="9">
    <source>
        <dbReference type="EMBL" id="EDO29645.1"/>
    </source>
</evidence>
<dbReference type="PROSITE" id="PS50093">
    <property type="entry name" value="PKD"/>
    <property type="match status" value="3"/>
</dbReference>
<feature type="domain" description="PKD" evidence="7">
    <location>
        <begin position="127"/>
        <end position="174"/>
    </location>
</feature>
<keyword evidence="5" id="KW-1133">Transmembrane helix</keyword>
<dbReference type="InterPro" id="IPR000601">
    <property type="entry name" value="PKD_dom"/>
</dbReference>
<dbReference type="Pfam" id="PF02010">
    <property type="entry name" value="REJ"/>
    <property type="match status" value="1"/>
</dbReference>
<comment type="similarity">
    <text evidence="2">Belongs to the polycystin family.</text>
</comment>
<evidence type="ECO:0000313" key="10">
    <source>
        <dbReference type="Proteomes" id="UP000001593"/>
    </source>
</evidence>
<comment type="subcellular location">
    <subcellularLocation>
        <location evidence="1">Membrane</location>
        <topology evidence="1">Multi-pass membrane protein</topology>
    </subcellularLocation>
</comment>
<evidence type="ECO:0000256" key="2">
    <source>
        <dbReference type="ARBA" id="ARBA00007200"/>
    </source>
</evidence>
<dbReference type="Proteomes" id="UP000001593">
    <property type="component" value="Unassembled WGS sequence"/>
</dbReference>
<evidence type="ECO:0000259" key="8">
    <source>
        <dbReference type="PROSITE" id="PS51111"/>
    </source>
</evidence>
<dbReference type="SMART" id="SM00089">
    <property type="entry name" value="PKD"/>
    <property type="match status" value="3"/>
</dbReference>
<dbReference type="GO" id="GO:0006816">
    <property type="term" value="P:calcium ion transport"/>
    <property type="evidence" value="ECO:0000318"/>
    <property type="project" value="GO_Central"/>
</dbReference>
<accession>A7T319</accession>
<dbReference type="InterPro" id="IPR014010">
    <property type="entry name" value="REJ_dom"/>
</dbReference>
<dbReference type="EMBL" id="DS470375">
    <property type="protein sequence ID" value="EDO29645.1"/>
    <property type="molecule type" value="Genomic_DNA"/>
</dbReference>
<dbReference type="HOGENOM" id="CLU_240794_0_0_1"/>
<dbReference type="InterPro" id="IPR022409">
    <property type="entry name" value="PKD/Chitinase_dom"/>
</dbReference>
<evidence type="ECO:0000259" key="7">
    <source>
        <dbReference type="PROSITE" id="PS50093"/>
    </source>
</evidence>
<dbReference type="SUPFAM" id="SSF49299">
    <property type="entry name" value="PKD domain"/>
    <property type="match status" value="3"/>
</dbReference>